<dbReference type="EMBL" id="JAWDJW010009045">
    <property type="protein sequence ID" value="KAK3059874.1"/>
    <property type="molecule type" value="Genomic_DNA"/>
</dbReference>
<accession>A0ACC3D035</accession>
<dbReference type="Proteomes" id="UP001186974">
    <property type="component" value="Unassembled WGS sequence"/>
</dbReference>
<reference evidence="1" key="1">
    <citation type="submission" date="2024-09" db="EMBL/GenBank/DDBJ databases">
        <title>Black Yeasts Isolated from many extreme environments.</title>
        <authorList>
            <person name="Coleine C."/>
            <person name="Stajich J.E."/>
            <person name="Selbmann L."/>
        </authorList>
    </citation>
    <scope>NUCLEOTIDE SEQUENCE</scope>
    <source>
        <strain evidence="1">CCFEE 5737</strain>
    </source>
</reference>
<proteinExistence type="predicted"/>
<evidence type="ECO:0000313" key="2">
    <source>
        <dbReference type="Proteomes" id="UP001186974"/>
    </source>
</evidence>
<protein>
    <submittedName>
        <fullName evidence="1">Uncharacterized protein</fullName>
    </submittedName>
</protein>
<evidence type="ECO:0000313" key="1">
    <source>
        <dbReference type="EMBL" id="KAK3059874.1"/>
    </source>
</evidence>
<organism evidence="1 2">
    <name type="scientific">Coniosporium uncinatum</name>
    <dbReference type="NCBI Taxonomy" id="93489"/>
    <lineage>
        <taxon>Eukaryota</taxon>
        <taxon>Fungi</taxon>
        <taxon>Dikarya</taxon>
        <taxon>Ascomycota</taxon>
        <taxon>Pezizomycotina</taxon>
        <taxon>Dothideomycetes</taxon>
        <taxon>Dothideomycetes incertae sedis</taxon>
        <taxon>Coniosporium</taxon>
    </lineage>
</organism>
<gene>
    <name evidence="1" type="ORF">LTS18_009870</name>
</gene>
<comment type="caution">
    <text evidence="1">The sequence shown here is derived from an EMBL/GenBank/DDBJ whole genome shotgun (WGS) entry which is preliminary data.</text>
</comment>
<sequence>MAEPQPPQIHEGATEENPVDDKAGAEAKKEAAALNNLEDRSEDADEKKDVDASALGQALKGLDEKKENGAKKEVAPAKKIKIEAADVTLLVEQLDLSKNKATELLRNHEGDAVKAMTAFVTASG</sequence>
<keyword evidence="2" id="KW-1185">Reference proteome</keyword>
<name>A0ACC3D035_9PEZI</name>